<evidence type="ECO:0000256" key="8">
    <source>
        <dbReference type="ARBA" id="ARBA00023175"/>
    </source>
</evidence>
<dbReference type="SMART" id="SM00028">
    <property type="entry name" value="TPR"/>
    <property type="match status" value="3"/>
</dbReference>
<feature type="region of interest" description="Disordered" evidence="12">
    <location>
        <begin position="264"/>
        <end position="302"/>
    </location>
</feature>
<protein>
    <recommendedName>
        <fullName evidence="11">Kinesin light chain</fullName>
    </recommendedName>
</protein>
<gene>
    <name evidence="13" type="ORF">NTEN_LOCUS8392</name>
</gene>
<dbReference type="InterPro" id="IPR019734">
    <property type="entry name" value="TPR_rpt"/>
</dbReference>
<dbReference type="SUPFAM" id="SSF48452">
    <property type="entry name" value="TPR-like"/>
    <property type="match status" value="1"/>
</dbReference>
<proteinExistence type="inferred from homology"/>
<keyword evidence="5" id="KW-0677">Repeat</keyword>
<dbReference type="PANTHER" id="PTHR45783">
    <property type="entry name" value="KINESIN LIGHT CHAIN"/>
    <property type="match status" value="1"/>
</dbReference>
<keyword evidence="7" id="KW-0175">Coiled coil</keyword>
<evidence type="ECO:0000313" key="13">
    <source>
        <dbReference type="EMBL" id="CAB0002605.1"/>
    </source>
</evidence>
<dbReference type="OrthoDB" id="413723at2759"/>
<feature type="repeat" description="TPR" evidence="10">
    <location>
        <begin position="65"/>
        <end position="98"/>
    </location>
</feature>
<dbReference type="Pfam" id="PF13374">
    <property type="entry name" value="TPR_10"/>
    <property type="match status" value="1"/>
</dbReference>
<organism evidence="13 14">
    <name type="scientific">Nesidiocoris tenuis</name>
    <dbReference type="NCBI Taxonomy" id="355587"/>
    <lineage>
        <taxon>Eukaryota</taxon>
        <taxon>Metazoa</taxon>
        <taxon>Ecdysozoa</taxon>
        <taxon>Arthropoda</taxon>
        <taxon>Hexapoda</taxon>
        <taxon>Insecta</taxon>
        <taxon>Pterygota</taxon>
        <taxon>Neoptera</taxon>
        <taxon>Paraneoptera</taxon>
        <taxon>Hemiptera</taxon>
        <taxon>Heteroptera</taxon>
        <taxon>Panheteroptera</taxon>
        <taxon>Cimicomorpha</taxon>
        <taxon>Miridae</taxon>
        <taxon>Dicyphina</taxon>
        <taxon>Nesidiocoris</taxon>
    </lineage>
</organism>
<dbReference type="PROSITE" id="PS01160">
    <property type="entry name" value="KINESIN_LIGHT"/>
    <property type="match status" value="1"/>
</dbReference>
<evidence type="ECO:0000256" key="9">
    <source>
        <dbReference type="ARBA" id="ARBA00023212"/>
    </source>
</evidence>
<evidence type="ECO:0000256" key="6">
    <source>
        <dbReference type="ARBA" id="ARBA00022803"/>
    </source>
</evidence>
<comment type="similarity">
    <text evidence="2 11">Belongs to the kinesin light chain family.</text>
</comment>
<comment type="function">
    <text evidence="11">Kinesin is a microtubule-associated force-producing protein that play a role in organelle transport.</text>
</comment>
<reference evidence="13 14" key="1">
    <citation type="submission" date="2020-02" db="EMBL/GenBank/DDBJ databases">
        <authorList>
            <person name="Ferguson B K."/>
        </authorList>
    </citation>
    <scope>NUCLEOTIDE SEQUENCE [LARGE SCALE GENOMIC DNA]</scope>
</reference>
<dbReference type="PANTHER" id="PTHR45783:SF3">
    <property type="entry name" value="KINESIN LIGHT CHAIN"/>
    <property type="match status" value="1"/>
</dbReference>
<keyword evidence="4 11" id="KW-0493">Microtubule</keyword>
<evidence type="ECO:0000256" key="12">
    <source>
        <dbReference type="SAM" id="MobiDB-lite"/>
    </source>
</evidence>
<dbReference type="PRINTS" id="PR00381">
    <property type="entry name" value="KINESINLIGHT"/>
</dbReference>
<keyword evidence="8 11" id="KW-0505">Motor protein</keyword>
<dbReference type="PROSITE" id="PS50005">
    <property type="entry name" value="TPR"/>
    <property type="match status" value="1"/>
</dbReference>
<dbReference type="GO" id="GO:0005737">
    <property type="term" value="C:cytoplasm"/>
    <property type="evidence" value="ECO:0007669"/>
    <property type="project" value="TreeGrafter"/>
</dbReference>
<accession>A0A6H5GIQ9</accession>
<evidence type="ECO:0000313" key="14">
    <source>
        <dbReference type="Proteomes" id="UP000479000"/>
    </source>
</evidence>
<keyword evidence="6 10" id="KW-0802">TPR repeat</keyword>
<dbReference type="GO" id="GO:0007018">
    <property type="term" value="P:microtubule-based movement"/>
    <property type="evidence" value="ECO:0007669"/>
    <property type="project" value="TreeGrafter"/>
</dbReference>
<evidence type="ECO:0000256" key="3">
    <source>
        <dbReference type="ARBA" id="ARBA00022490"/>
    </source>
</evidence>
<dbReference type="Proteomes" id="UP000479000">
    <property type="component" value="Unassembled WGS sequence"/>
</dbReference>
<dbReference type="EMBL" id="CADCXU010012710">
    <property type="protein sequence ID" value="CAB0002605.1"/>
    <property type="molecule type" value="Genomic_DNA"/>
</dbReference>
<sequence length="491" mass="55679">MSPTPPSQFAQQVNAGYEIPARLRTLHNLVIQYASQGRYEVAVPLCKQALEDLEKTSGHDHPDVATMLNILALVYRDQNKYKEAANLLNDALAIREKTLGENHPAGKYEEVERYYQRALEIYECKLGPDDPNVAKTKNNLASCYLKQGKYKEAEILYKQVLTRAHEREFGTIDNDNKPIWQVAEEREENKHKNKDNVPYGEYGGWHKAAKVDSPTVTTTLKNLGALYRRQGKYEAAETLEDCAFRSRKEALDVVKQAKVAQLLGGSGAERRSGRNTRVGSRESLESMQYDQDEDFRPVHSRSSSLTKGNMYFGFGGHGGQKDSTIESSTFGGPGLSSRCNRVSDWPRLVPGEGDCRTMGRLRRGRRLSRSCDFQFMAICRTAQPGNNDESWGAGPDERFNDRIFLAAVTLRKLARHLAVCSSFCKPFPTRSVDWHREAVCCNSNYSLFPSPQKWPKGSARFVMRKTFEDEGLDRWKNKRECTYTWQSGGEK</sequence>
<dbReference type="Pfam" id="PF13424">
    <property type="entry name" value="TPR_12"/>
    <property type="match status" value="2"/>
</dbReference>
<evidence type="ECO:0000256" key="11">
    <source>
        <dbReference type="RuleBase" id="RU367020"/>
    </source>
</evidence>
<evidence type="ECO:0000256" key="4">
    <source>
        <dbReference type="ARBA" id="ARBA00022701"/>
    </source>
</evidence>
<dbReference type="InterPro" id="IPR011990">
    <property type="entry name" value="TPR-like_helical_dom_sf"/>
</dbReference>
<dbReference type="InterPro" id="IPR015792">
    <property type="entry name" value="Kinesin_light_repeat"/>
</dbReference>
<evidence type="ECO:0000256" key="7">
    <source>
        <dbReference type="ARBA" id="ARBA00023054"/>
    </source>
</evidence>
<comment type="subunit">
    <text evidence="11">Oligomeric complex composed of two heavy chains and two light chains.</text>
</comment>
<evidence type="ECO:0000256" key="10">
    <source>
        <dbReference type="PROSITE-ProRule" id="PRU00339"/>
    </source>
</evidence>
<comment type="subcellular location">
    <subcellularLocation>
        <location evidence="1 11">Cytoplasm</location>
        <location evidence="1 11">Cytoskeleton</location>
    </subcellularLocation>
</comment>
<dbReference type="InterPro" id="IPR002151">
    <property type="entry name" value="Kinesin_light"/>
</dbReference>
<dbReference type="GO" id="GO:0019894">
    <property type="term" value="F:kinesin binding"/>
    <property type="evidence" value="ECO:0007669"/>
    <property type="project" value="TreeGrafter"/>
</dbReference>
<dbReference type="Gene3D" id="1.25.40.10">
    <property type="entry name" value="Tetratricopeptide repeat domain"/>
    <property type="match status" value="2"/>
</dbReference>
<dbReference type="AlphaFoldDB" id="A0A6H5GIQ9"/>
<evidence type="ECO:0000256" key="1">
    <source>
        <dbReference type="ARBA" id="ARBA00004245"/>
    </source>
</evidence>
<evidence type="ECO:0000256" key="2">
    <source>
        <dbReference type="ARBA" id="ARBA00009622"/>
    </source>
</evidence>
<name>A0A6H5GIQ9_9HEMI</name>
<dbReference type="GO" id="GO:0005874">
    <property type="term" value="C:microtubule"/>
    <property type="evidence" value="ECO:0007669"/>
    <property type="project" value="UniProtKB-UniRule"/>
</dbReference>
<evidence type="ECO:0000256" key="5">
    <source>
        <dbReference type="ARBA" id="ARBA00022737"/>
    </source>
</evidence>
<keyword evidence="9 11" id="KW-0206">Cytoskeleton</keyword>
<keyword evidence="3 11" id="KW-0963">Cytoplasm</keyword>
<dbReference type="GO" id="GO:0005871">
    <property type="term" value="C:kinesin complex"/>
    <property type="evidence" value="ECO:0007669"/>
    <property type="project" value="UniProtKB-UniRule"/>
</dbReference>
<keyword evidence="14" id="KW-1185">Reference proteome</keyword>